<dbReference type="EMBL" id="JAOVQO010000004">
    <property type="protein sequence ID" value="MCU9847446.1"/>
    <property type="molecule type" value="Genomic_DNA"/>
</dbReference>
<dbReference type="InterPro" id="IPR027417">
    <property type="entry name" value="P-loop_NTPase"/>
</dbReference>
<dbReference type="RefSeq" id="WP_263333991.1">
    <property type="nucleotide sequence ID" value="NZ_JAOVQO010000004.1"/>
</dbReference>
<organism evidence="1 2">
    <name type="scientific">Albidovulum salinarum</name>
    <dbReference type="NCBI Taxonomy" id="2984153"/>
    <lineage>
        <taxon>Bacteria</taxon>
        <taxon>Pseudomonadati</taxon>
        <taxon>Pseudomonadota</taxon>
        <taxon>Alphaproteobacteria</taxon>
        <taxon>Rhodobacterales</taxon>
        <taxon>Paracoccaceae</taxon>
        <taxon>Albidovulum</taxon>
    </lineage>
</organism>
<evidence type="ECO:0008006" key="3">
    <source>
        <dbReference type="Google" id="ProtNLM"/>
    </source>
</evidence>
<evidence type="ECO:0000313" key="1">
    <source>
        <dbReference type="EMBL" id="MCU9847446.1"/>
    </source>
</evidence>
<name>A0ABT2X0K0_9RHOB</name>
<dbReference type="InterPro" id="IPR040632">
    <property type="entry name" value="Sulfotransfer_4"/>
</dbReference>
<protein>
    <recommendedName>
        <fullName evidence="3">Sulfotransferase family protein</fullName>
    </recommendedName>
</protein>
<keyword evidence="2" id="KW-1185">Reference proteome</keyword>
<dbReference type="Proteomes" id="UP001209535">
    <property type="component" value="Unassembled WGS sequence"/>
</dbReference>
<comment type="caution">
    <text evidence="1">The sequence shown here is derived from an EMBL/GenBank/DDBJ whole genome shotgun (WGS) entry which is preliminary data.</text>
</comment>
<reference evidence="1 2" key="1">
    <citation type="submission" date="2022-10" db="EMBL/GenBank/DDBJ databases">
        <title>Defluviimonas sp. nov., isolated from ocean surface sediments.</title>
        <authorList>
            <person name="He W."/>
            <person name="Wang L."/>
            <person name="Zhang D.-F."/>
        </authorList>
    </citation>
    <scope>NUCLEOTIDE SEQUENCE [LARGE SCALE GENOMIC DNA]</scope>
    <source>
        <strain evidence="1 2">WL0024</strain>
    </source>
</reference>
<dbReference type="PANTHER" id="PTHR36978">
    <property type="entry name" value="P-LOOP CONTAINING NUCLEOTIDE TRIPHOSPHATE HYDROLASE"/>
    <property type="match status" value="1"/>
</dbReference>
<dbReference type="Gene3D" id="3.40.50.300">
    <property type="entry name" value="P-loop containing nucleotide triphosphate hydrolases"/>
    <property type="match status" value="1"/>
</dbReference>
<gene>
    <name evidence="1" type="ORF">OEZ60_05455</name>
</gene>
<dbReference type="Pfam" id="PF17784">
    <property type="entry name" value="Sulfotransfer_4"/>
    <property type="match status" value="1"/>
</dbReference>
<sequence>MALKIIGAGFGRTGTYSLKLALEQLGFDPCHHMAEVIGNPAQVALWTEVVNGRPDFGAIFSGFGAAVDFPAAAYWREIHQAFPEAKVVLSARDPERWYESFSQTILPVLTDRASWPDHAKPWFEMVEAVVIGKALAGRTDRDGILAAYRENVEAVRRLEKEGRGLSFAASEGWSPLCAYLGSEVPGEPYPRTNAREEFFSALKAGLEAEA</sequence>
<dbReference type="PANTHER" id="PTHR36978:SF4">
    <property type="entry name" value="P-LOOP CONTAINING NUCLEOSIDE TRIPHOSPHATE HYDROLASE PROTEIN"/>
    <property type="match status" value="1"/>
</dbReference>
<evidence type="ECO:0000313" key="2">
    <source>
        <dbReference type="Proteomes" id="UP001209535"/>
    </source>
</evidence>
<dbReference type="SUPFAM" id="SSF52540">
    <property type="entry name" value="P-loop containing nucleoside triphosphate hydrolases"/>
    <property type="match status" value="1"/>
</dbReference>
<proteinExistence type="predicted"/>
<accession>A0ABT2X0K0</accession>